<evidence type="ECO:0000256" key="2">
    <source>
        <dbReference type="SAM" id="SignalP"/>
    </source>
</evidence>
<reference evidence="3" key="1">
    <citation type="submission" date="2020-10" db="EMBL/GenBank/DDBJ databases">
        <authorList>
            <person name="Gilroy R."/>
        </authorList>
    </citation>
    <scope>NUCLEOTIDE SEQUENCE</scope>
    <source>
        <strain evidence="3">ChiSjej4B22-8148</strain>
    </source>
</reference>
<evidence type="ECO:0000313" key="3">
    <source>
        <dbReference type="EMBL" id="HIR12797.1"/>
    </source>
</evidence>
<organism evidence="3 4">
    <name type="scientific">Candidatus Choladousia intestinavium</name>
    <dbReference type="NCBI Taxonomy" id="2840727"/>
    <lineage>
        <taxon>Bacteria</taxon>
        <taxon>Bacillati</taxon>
        <taxon>Bacillota</taxon>
        <taxon>Clostridia</taxon>
        <taxon>Lachnospirales</taxon>
        <taxon>Lachnospiraceae</taxon>
        <taxon>Lachnospiraceae incertae sedis</taxon>
        <taxon>Candidatus Choladousia</taxon>
    </lineage>
</organism>
<evidence type="ECO:0000256" key="1">
    <source>
        <dbReference type="SAM" id="MobiDB-lite"/>
    </source>
</evidence>
<feature type="chain" id="PRO_5039688570" evidence="2">
    <location>
        <begin position="24"/>
        <end position="101"/>
    </location>
</feature>
<accession>A0A9D1AAR0</accession>
<gene>
    <name evidence="3" type="ORF">IAB31_02600</name>
</gene>
<dbReference type="Proteomes" id="UP000886757">
    <property type="component" value="Unassembled WGS sequence"/>
</dbReference>
<feature type="compositionally biased region" description="Low complexity" evidence="1">
    <location>
        <begin position="27"/>
        <end position="65"/>
    </location>
</feature>
<evidence type="ECO:0000313" key="4">
    <source>
        <dbReference type="Proteomes" id="UP000886757"/>
    </source>
</evidence>
<name>A0A9D1AAR0_9FIRM</name>
<keyword evidence="2" id="KW-0732">Signal</keyword>
<protein>
    <submittedName>
        <fullName evidence="3">Uncharacterized protein</fullName>
    </submittedName>
</protein>
<proteinExistence type="predicted"/>
<sequence>MNKYLKKGTILLMTGILSASVLAGCGTTNTGSSSSSSTQSTTSSRSTASGGSSTSNRNTASGNRTDSSKSMILKAGPAPDAGPAALETSVKCIDREPHSLL</sequence>
<dbReference type="PROSITE" id="PS51257">
    <property type="entry name" value="PROKAR_LIPOPROTEIN"/>
    <property type="match status" value="1"/>
</dbReference>
<comment type="caution">
    <text evidence="3">The sequence shown here is derived from an EMBL/GenBank/DDBJ whole genome shotgun (WGS) entry which is preliminary data.</text>
</comment>
<dbReference type="AlphaFoldDB" id="A0A9D1AAR0"/>
<dbReference type="EMBL" id="DVGK01000033">
    <property type="protein sequence ID" value="HIR12797.1"/>
    <property type="molecule type" value="Genomic_DNA"/>
</dbReference>
<feature type="region of interest" description="Disordered" evidence="1">
    <location>
        <begin position="27"/>
        <end position="90"/>
    </location>
</feature>
<feature type="compositionally biased region" description="Low complexity" evidence="1">
    <location>
        <begin position="75"/>
        <end position="85"/>
    </location>
</feature>
<reference evidence="3" key="2">
    <citation type="journal article" date="2021" name="PeerJ">
        <title>Extensive microbial diversity within the chicken gut microbiome revealed by metagenomics and culture.</title>
        <authorList>
            <person name="Gilroy R."/>
            <person name="Ravi A."/>
            <person name="Getino M."/>
            <person name="Pursley I."/>
            <person name="Horton D.L."/>
            <person name="Alikhan N.F."/>
            <person name="Baker D."/>
            <person name="Gharbi K."/>
            <person name="Hall N."/>
            <person name="Watson M."/>
            <person name="Adriaenssens E.M."/>
            <person name="Foster-Nyarko E."/>
            <person name="Jarju S."/>
            <person name="Secka A."/>
            <person name="Antonio M."/>
            <person name="Oren A."/>
            <person name="Chaudhuri R.R."/>
            <person name="La Ragione R."/>
            <person name="Hildebrand F."/>
            <person name="Pallen M.J."/>
        </authorList>
    </citation>
    <scope>NUCLEOTIDE SEQUENCE</scope>
    <source>
        <strain evidence="3">ChiSjej4B22-8148</strain>
    </source>
</reference>
<feature type="signal peptide" evidence="2">
    <location>
        <begin position="1"/>
        <end position="23"/>
    </location>
</feature>